<protein>
    <submittedName>
        <fullName evidence="10">Seminal plasma protein HSP-1</fullName>
    </submittedName>
</protein>
<accession>L5LXB2</accession>
<dbReference type="PRINTS" id="PR00013">
    <property type="entry name" value="FNTYPEII"/>
</dbReference>
<evidence type="ECO:0000256" key="7">
    <source>
        <dbReference type="PROSITE-ProRule" id="PRU00479"/>
    </source>
</evidence>
<evidence type="ECO:0000256" key="4">
    <source>
        <dbReference type="ARBA" id="ARBA00022737"/>
    </source>
</evidence>
<sequence>MVLNVGMFLMFTGAYVFLQVGHVNADRARCVFPFNYKNKLYDSCTSDGSFIRKAWCSVTANYDKDGAWKNCFD</sequence>
<feature type="chain" id="PRO_5003970690" evidence="8">
    <location>
        <begin position="26"/>
        <end position="73"/>
    </location>
</feature>
<keyword evidence="3" id="KW-0964">Secreted</keyword>
<keyword evidence="6" id="KW-0278">Fertilization</keyword>
<evidence type="ECO:0000259" key="9">
    <source>
        <dbReference type="PROSITE" id="PS51092"/>
    </source>
</evidence>
<keyword evidence="11" id="KW-1185">Reference proteome</keyword>
<evidence type="ECO:0000256" key="2">
    <source>
        <dbReference type="ARBA" id="ARBA00010011"/>
    </source>
</evidence>
<evidence type="ECO:0000256" key="1">
    <source>
        <dbReference type="ARBA" id="ARBA00004613"/>
    </source>
</evidence>
<dbReference type="AlphaFoldDB" id="L5LXB2"/>
<dbReference type="GO" id="GO:0009986">
    <property type="term" value="C:cell surface"/>
    <property type="evidence" value="ECO:0007669"/>
    <property type="project" value="TreeGrafter"/>
</dbReference>
<evidence type="ECO:0000256" key="5">
    <source>
        <dbReference type="ARBA" id="ARBA00023157"/>
    </source>
</evidence>
<comment type="similarity">
    <text evidence="2">Belongs to the seminal plasma protein family.</text>
</comment>
<feature type="domain" description="Fibronectin type-II" evidence="9">
    <location>
        <begin position="25"/>
        <end position="73"/>
    </location>
</feature>
<dbReference type="FunFam" id="2.10.10.10:FF:000003">
    <property type="entry name" value="binder of sperm protein homolog 1"/>
    <property type="match status" value="1"/>
</dbReference>
<dbReference type="InterPro" id="IPR013806">
    <property type="entry name" value="Kringle-like"/>
</dbReference>
<evidence type="ECO:0000256" key="6">
    <source>
        <dbReference type="ARBA" id="ARBA00023279"/>
    </source>
</evidence>
<keyword evidence="4" id="KW-0677">Repeat</keyword>
<organism evidence="10 11">
    <name type="scientific">Myotis davidii</name>
    <name type="common">David's myotis</name>
    <dbReference type="NCBI Taxonomy" id="225400"/>
    <lineage>
        <taxon>Eukaryota</taxon>
        <taxon>Metazoa</taxon>
        <taxon>Chordata</taxon>
        <taxon>Craniata</taxon>
        <taxon>Vertebrata</taxon>
        <taxon>Euteleostomi</taxon>
        <taxon>Mammalia</taxon>
        <taxon>Eutheria</taxon>
        <taxon>Laurasiatheria</taxon>
        <taxon>Chiroptera</taxon>
        <taxon>Yangochiroptera</taxon>
        <taxon>Vespertilionidae</taxon>
        <taxon>Myotis</taxon>
    </lineage>
</organism>
<name>L5LXB2_MYODS</name>
<dbReference type="PROSITE" id="PS51092">
    <property type="entry name" value="FN2_2"/>
    <property type="match status" value="1"/>
</dbReference>
<feature type="disulfide bond" evidence="7">
    <location>
        <begin position="44"/>
        <end position="71"/>
    </location>
</feature>
<dbReference type="InterPro" id="IPR000562">
    <property type="entry name" value="FN_type2_dom"/>
</dbReference>
<dbReference type="InterPro" id="IPR051666">
    <property type="entry name" value="SP_Capacitation_Regulator"/>
</dbReference>
<feature type="signal peptide" evidence="8">
    <location>
        <begin position="1"/>
        <end position="25"/>
    </location>
</feature>
<dbReference type="SUPFAM" id="SSF57440">
    <property type="entry name" value="Kringle-like"/>
    <property type="match status" value="1"/>
</dbReference>
<keyword evidence="5 7" id="KW-1015">Disulfide bond</keyword>
<evidence type="ECO:0000313" key="10">
    <source>
        <dbReference type="EMBL" id="ELK31049.1"/>
    </source>
</evidence>
<feature type="disulfide bond" evidence="7">
    <location>
        <begin position="30"/>
        <end position="56"/>
    </location>
</feature>
<reference evidence="11" key="1">
    <citation type="journal article" date="2013" name="Science">
        <title>Comparative analysis of bat genomes provides insight into the evolution of flight and immunity.</title>
        <authorList>
            <person name="Zhang G."/>
            <person name="Cowled C."/>
            <person name="Shi Z."/>
            <person name="Huang Z."/>
            <person name="Bishop-Lilly K.A."/>
            <person name="Fang X."/>
            <person name="Wynne J.W."/>
            <person name="Xiong Z."/>
            <person name="Baker M.L."/>
            <person name="Zhao W."/>
            <person name="Tachedjian M."/>
            <person name="Zhu Y."/>
            <person name="Zhou P."/>
            <person name="Jiang X."/>
            <person name="Ng J."/>
            <person name="Yang L."/>
            <person name="Wu L."/>
            <person name="Xiao J."/>
            <person name="Feng Y."/>
            <person name="Chen Y."/>
            <person name="Sun X."/>
            <person name="Zhang Y."/>
            <person name="Marsh G.A."/>
            <person name="Crameri G."/>
            <person name="Broder C.C."/>
            <person name="Frey K.G."/>
            <person name="Wang L.F."/>
            <person name="Wang J."/>
        </authorList>
    </citation>
    <scope>NUCLEOTIDE SEQUENCE [LARGE SCALE GENOMIC DNA]</scope>
</reference>
<evidence type="ECO:0000313" key="11">
    <source>
        <dbReference type="Proteomes" id="UP000010556"/>
    </source>
</evidence>
<proteinExistence type="inferred from homology"/>
<dbReference type="GO" id="GO:0048240">
    <property type="term" value="P:sperm capacitation"/>
    <property type="evidence" value="ECO:0007669"/>
    <property type="project" value="TreeGrafter"/>
</dbReference>
<dbReference type="GO" id="GO:0008201">
    <property type="term" value="F:heparin binding"/>
    <property type="evidence" value="ECO:0007669"/>
    <property type="project" value="TreeGrafter"/>
</dbReference>
<evidence type="ECO:0000256" key="8">
    <source>
        <dbReference type="SAM" id="SignalP"/>
    </source>
</evidence>
<comment type="subcellular location">
    <subcellularLocation>
        <location evidence="1">Secreted</location>
    </subcellularLocation>
</comment>
<gene>
    <name evidence="10" type="ORF">MDA_GLEAN10002142</name>
</gene>
<evidence type="ECO:0000256" key="3">
    <source>
        <dbReference type="ARBA" id="ARBA00022525"/>
    </source>
</evidence>
<dbReference type="PANTHER" id="PTHR22918:SF3">
    <property type="entry name" value="SEMINAL PLASMA PROTEIN HSP-1"/>
    <property type="match status" value="1"/>
</dbReference>
<dbReference type="EMBL" id="KB106384">
    <property type="protein sequence ID" value="ELK31049.1"/>
    <property type="molecule type" value="Genomic_DNA"/>
</dbReference>
<dbReference type="SMART" id="SM00059">
    <property type="entry name" value="FN2"/>
    <property type="match status" value="1"/>
</dbReference>
<keyword evidence="8" id="KW-0732">Signal</keyword>
<dbReference type="GO" id="GO:0005576">
    <property type="term" value="C:extracellular region"/>
    <property type="evidence" value="ECO:0007669"/>
    <property type="project" value="UniProtKB-SubCell"/>
</dbReference>
<dbReference type="Pfam" id="PF00040">
    <property type="entry name" value="fn2"/>
    <property type="match status" value="1"/>
</dbReference>
<dbReference type="InterPro" id="IPR036943">
    <property type="entry name" value="FN_type2_sf"/>
</dbReference>
<dbReference type="GO" id="GO:0007338">
    <property type="term" value="P:single fertilization"/>
    <property type="evidence" value="ECO:0007669"/>
    <property type="project" value="UniProtKB-KW"/>
</dbReference>
<dbReference type="Gene3D" id="2.10.10.10">
    <property type="entry name" value="Fibronectin, type II, collagen-binding"/>
    <property type="match status" value="1"/>
</dbReference>
<dbReference type="PANTHER" id="PTHR22918">
    <property type="entry name" value="SEMINAL PLASMA PROTEIN"/>
    <property type="match status" value="1"/>
</dbReference>
<dbReference type="CDD" id="cd00062">
    <property type="entry name" value="FN2"/>
    <property type="match status" value="1"/>
</dbReference>
<dbReference type="Proteomes" id="UP000010556">
    <property type="component" value="Unassembled WGS sequence"/>
</dbReference>